<dbReference type="Pfam" id="PF01943">
    <property type="entry name" value="Polysacc_synt"/>
    <property type="match status" value="1"/>
</dbReference>
<keyword evidence="5 6" id="KW-0472">Membrane</keyword>
<evidence type="ECO:0000256" key="5">
    <source>
        <dbReference type="ARBA" id="ARBA00023136"/>
    </source>
</evidence>
<feature type="transmembrane region" description="Helical" evidence="6">
    <location>
        <begin position="299"/>
        <end position="320"/>
    </location>
</feature>
<dbReference type="AlphaFoldDB" id="A0A556MPZ6"/>
<feature type="transmembrane region" description="Helical" evidence="6">
    <location>
        <begin position="256"/>
        <end position="273"/>
    </location>
</feature>
<keyword evidence="3 6" id="KW-0812">Transmembrane</keyword>
<feature type="transmembrane region" description="Helical" evidence="6">
    <location>
        <begin position="177"/>
        <end position="200"/>
    </location>
</feature>
<evidence type="ECO:0000256" key="1">
    <source>
        <dbReference type="ARBA" id="ARBA00004651"/>
    </source>
</evidence>
<feature type="transmembrane region" description="Helical" evidence="6">
    <location>
        <begin position="370"/>
        <end position="391"/>
    </location>
</feature>
<feature type="transmembrane region" description="Helical" evidence="6">
    <location>
        <begin position="149"/>
        <end position="171"/>
    </location>
</feature>
<reference evidence="7 8" key="1">
    <citation type="submission" date="2019-07" db="EMBL/GenBank/DDBJ databases">
        <authorList>
            <person name="Huq M.A."/>
        </authorList>
    </citation>
    <scope>NUCLEOTIDE SEQUENCE [LARGE SCALE GENOMIC DNA]</scope>
    <source>
        <strain evidence="7 8">MAH-3</strain>
    </source>
</reference>
<sequence>MGLVQKDALRTMIISYIGIVLGYLNKGFLFIIILSTAQIGLVNLIYSVGVLFAQFANMGTIYTTWRFFPVFRNESRKHHGFLPLMILFVLVGIVLCTLATFFFRDEIEQLYLEKSPDFVDYYVWFIPIGISTVFFLVFEVYLRGLYKNIISVFANEIVLRLALTMILGIYWMKWVSFSTFVILHSLIYFIPVLMLLIYMVRIGEFNIKLSSIQISKRFRRILVKSSSYFYINTLGLVIVASLDVVMLAQMDGLESTGIYSTVLFLASALQVPYKSIIRISAPLVSEHWKNRQFGEIKSLYIKISSVSLTIGLGLFLFTWLNIDFLFSFLKPEFSLGIWVFFFIMMGRIFDMYCGINSSIFTSSKKYKYDVYFTVSLILIVYFLNLLFIPVWGMNGAAISTSIALALVNLGRLIFVWNILKMHPFTWNQVTVIFAGLLTLTSGTFIQNYIQEGWILFFCESILVLALFIFPVYYLKLDTEIVNYTNKLLGVIFKRSGK</sequence>
<keyword evidence="2" id="KW-1003">Cell membrane</keyword>
<dbReference type="PANTHER" id="PTHR30250">
    <property type="entry name" value="PST FAMILY PREDICTED COLANIC ACID TRANSPORTER"/>
    <property type="match status" value="1"/>
</dbReference>
<dbReference type="Proteomes" id="UP000316008">
    <property type="component" value="Unassembled WGS sequence"/>
</dbReference>
<dbReference type="InterPro" id="IPR050833">
    <property type="entry name" value="Poly_Biosynth_Transport"/>
</dbReference>
<dbReference type="RefSeq" id="WP_144333617.1">
    <property type="nucleotide sequence ID" value="NZ_VLPL01000006.1"/>
</dbReference>
<comment type="subcellular location">
    <subcellularLocation>
        <location evidence="1">Cell membrane</location>
        <topology evidence="1">Multi-pass membrane protein</topology>
    </subcellularLocation>
</comment>
<evidence type="ECO:0000256" key="3">
    <source>
        <dbReference type="ARBA" id="ARBA00022692"/>
    </source>
</evidence>
<feature type="transmembrane region" description="Helical" evidence="6">
    <location>
        <begin position="80"/>
        <end position="102"/>
    </location>
</feature>
<feature type="transmembrane region" description="Helical" evidence="6">
    <location>
        <begin position="332"/>
        <end position="349"/>
    </location>
</feature>
<feature type="transmembrane region" description="Helical" evidence="6">
    <location>
        <begin position="122"/>
        <end position="142"/>
    </location>
</feature>
<keyword evidence="4 6" id="KW-1133">Transmembrane helix</keyword>
<feature type="transmembrane region" description="Helical" evidence="6">
    <location>
        <begin position="397"/>
        <end position="419"/>
    </location>
</feature>
<feature type="transmembrane region" description="Helical" evidence="6">
    <location>
        <begin position="45"/>
        <end position="68"/>
    </location>
</feature>
<evidence type="ECO:0000256" key="4">
    <source>
        <dbReference type="ARBA" id="ARBA00022989"/>
    </source>
</evidence>
<gene>
    <name evidence="7" type="ORF">FO442_12915</name>
</gene>
<keyword evidence="8" id="KW-1185">Reference proteome</keyword>
<feature type="transmembrane region" description="Helical" evidence="6">
    <location>
        <begin position="12"/>
        <end position="33"/>
    </location>
</feature>
<evidence type="ECO:0000313" key="8">
    <source>
        <dbReference type="Proteomes" id="UP000316008"/>
    </source>
</evidence>
<comment type="caution">
    <text evidence="7">The sequence shown here is derived from an EMBL/GenBank/DDBJ whole genome shotgun (WGS) entry which is preliminary data.</text>
</comment>
<feature type="transmembrane region" description="Helical" evidence="6">
    <location>
        <begin position="452"/>
        <end position="474"/>
    </location>
</feature>
<organism evidence="7 8">
    <name type="scientific">Fluviicola chungangensis</name>
    <dbReference type="NCBI Taxonomy" id="2597671"/>
    <lineage>
        <taxon>Bacteria</taxon>
        <taxon>Pseudomonadati</taxon>
        <taxon>Bacteroidota</taxon>
        <taxon>Flavobacteriia</taxon>
        <taxon>Flavobacteriales</taxon>
        <taxon>Crocinitomicaceae</taxon>
        <taxon>Fluviicola</taxon>
    </lineage>
</organism>
<feature type="transmembrane region" description="Helical" evidence="6">
    <location>
        <begin position="426"/>
        <end position="446"/>
    </location>
</feature>
<dbReference type="OrthoDB" id="88014at2"/>
<dbReference type="EMBL" id="VLPL01000006">
    <property type="protein sequence ID" value="TSJ41986.1"/>
    <property type="molecule type" value="Genomic_DNA"/>
</dbReference>
<dbReference type="InterPro" id="IPR002797">
    <property type="entry name" value="Polysacc_synth"/>
</dbReference>
<dbReference type="GO" id="GO:0005886">
    <property type="term" value="C:plasma membrane"/>
    <property type="evidence" value="ECO:0007669"/>
    <property type="project" value="UniProtKB-SubCell"/>
</dbReference>
<name>A0A556MPZ6_9FLAO</name>
<dbReference type="PANTHER" id="PTHR30250:SF11">
    <property type="entry name" value="O-ANTIGEN TRANSPORTER-RELATED"/>
    <property type="match status" value="1"/>
</dbReference>
<protein>
    <submittedName>
        <fullName evidence="7">Oligosaccharide flippase family protein</fullName>
    </submittedName>
</protein>
<evidence type="ECO:0000256" key="2">
    <source>
        <dbReference type="ARBA" id="ARBA00022475"/>
    </source>
</evidence>
<accession>A0A556MPZ6</accession>
<evidence type="ECO:0000313" key="7">
    <source>
        <dbReference type="EMBL" id="TSJ41986.1"/>
    </source>
</evidence>
<feature type="transmembrane region" description="Helical" evidence="6">
    <location>
        <begin position="227"/>
        <end position="250"/>
    </location>
</feature>
<evidence type="ECO:0000256" key="6">
    <source>
        <dbReference type="SAM" id="Phobius"/>
    </source>
</evidence>
<proteinExistence type="predicted"/>